<gene>
    <name evidence="8" type="ORF">AG1IA_05394</name>
</gene>
<reference evidence="8 9" key="1">
    <citation type="journal article" date="2013" name="Nat. Commun.">
        <title>The evolution and pathogenic mechanisms of the rice sheath blight pathogen.</title>
        <authorList>
            <person name="Zheng A."/>
            <person name="Lin R."/>
            <person name="Xu L."/>
            <person name="Qin P."/>
            <person name="Tang C."/>
            <person name="Ai P."/>
            <person name="Zhang D."/>
            <person name="Liu Y."/>
            <person name="Sun Z."/>
            <person name="Feng H."/>
            <person name="Wang Y."/>
            <person name="Chen Y."/>
            <person name="Liang X."/>
            <person name="Fu R."/>
            <person name="Li Q."/>
            <person name="Zhang J."/>
            <person name="Yu X."/>
            <person name="Xie Z."/>
            <person name="Ding L."/>
            <person name="Guan P."/>
            <person name="Tang J."/>
            <person name="Liang Y."/>
            <person name="Wang S."/>
            <person name="Deng Q."/>
            <person name="Li S."/>
            <person name="Zhu J."/>
            <person name="Wang L."/>
            <person name="Liu H."/>
            <person name="Li P."/>
        </authorList>
    </citation>
    <scope>NUCLEOTIDE SEQUENCE [LARGE SCALE GENOMIC DNA]</scope>
    <source>
        <strain evidence="9">AG-1 IA</strain>
    </source>
</reference>
<dbReference type="Gene3D" id="1.20.120.1630">
    <property type="match status" value="1"/>
</dbReference>
<dbReference type="PANTHER" id="PTHR10556">
    <property type="entry name" value="3-OXO-5-ALPHA-STEROID 4-DEHYDROGENASE"/>
    <property type="match status" value="1"/>
</dbReference>
<proteinExistence type="inferred from homology"/>
<keyword evidence="3 6" id="KW-0812">Transmembrane</keyword>
<evidence type="ECO:0000259" key="7">
    <source>
        <dbReference type="Pfam" id="PF02544"/>
    </source>
</evidence>
<keyword evidence="5 6" id="KW-0472">Membrane</keyword>
<dbReference type="Proteomes" id="UP000011668">
    <property type="component" value="Unassembled WGS sequence"/>
</dbReference>
<dbReference type="InterPro" id="IPR039357">
    <property type="entry name" value="SRD5A/TECR"/>
</dbReference>
<dbReference type="GO" id="GO:0016020">
    <property type="term" value="C:membrane"/>
    <property type="evidence" value="ECO:0007669"/>
    <property type="project" value="UniProtKB-SubCell"/>
</dbReference>
<feature type="transmembrane region" description="Helical" evidence="6">
    <location>
        <begin position="149"/>
        <end position="174"/>
    </location>
</feature>
<comment type="subcellular location">
    <subcellularLocation>
        <location evidence="1">Membrane</location>
        <topology evidence="1">Multi-pass membrane protein</topology>
    </subcellularLocation>
</comment>
<keyword evidence="4 6" id="KW-1133">Transmembrane helix</keyword>
<dbReference type="PROSITE" id="PS50244">
    <property type="entry name" value="S5A_REDUCTASE"/>
    <property type="match status" value="1"/>
</dbReference>
<feature type="domain" description="3-oxo-5-alpha-steroid 4-dehydrogenase C-terminal" evidence="7">
    <location>
        <begin position="279"/>
        <end position="321"/>
    </location>
</feature>
<dbReference type="OMA" id="PHYALEW"/>
<comment type="similarity">
    <text evidence="2">Belongs to the steroid 5-alpha reductase family.</text>
</comment>
<comment type="caution">
    <text evidence="8">The sequence shown here is derived from an EMBL/GenBank/DDBJ whole genome shotgun (WGS) entry which is preliminary data.</text>
</comment>
<dbReference type="STRING" id="983506.L8WW44"/>
<dbReference type="OrthoDB" id="5788137at2759"/>
<feature type="domain" description="3-oxo-5-alpha-steroid 4-dehydrogenase C-terminal" evidence="7">
    <location>
        <begin position="148"/>
        <end position="259"/>
    </location>
</feature>
<dbReference type="GO" id="GO:0006629">
    <property type="term" value="P:lipid metabolic process"/>
    <property type="evidence" value="ECO:0007669"/>
    <property type="project" value="InterPro"/>
</dbReference>
<name>L8WW44_THACA</name>
<evidence type="ECO:0000256" key="5">
    <source>
        <dbReference type="ARBA" id="ARBA00023136"/>
    </source>
</evidence>
<evidence type="ECO:0000256" key="3">
    <source>
        <dbReference type="ARBA" id="ARBA00022692"/>
    </source>
</evidence>
<evidence type="ECO:0000256" key="1">
    <source>
        <dbReference type="ARBA" id="ARBA00004141"/>
    </source>
</evidence>
<feature type="transmembrane region" description="Helical" evidence="6">
    <location>
        <begin position="273"/>
        <end position="292"/>
    </location>
</feature>
<dbReference type="HOGENOM" id="CLU_065395_0_1_1"/>
<protein>
    <submittedName>
        <fullName evidence="8">3-oxo-5-alpha-steroid 4-dehydrogenase domain-containing protein</fullName>
    </submittedName>
</protein>
<dbReference type="InterPro" id="IPR001104">
    <property type="entry name" value="3-oxo-5_a-steroid_4-DH_C"/>
</dbReference>
<evidence type="ECO:0000256" key="2">
    <source>
        <dbReference type="ARBA" id="ARBA00007742"/>
    </source>
</evidence>
<keyword evidence="9" id="KW-1185">Reference proteome</keyword>
<evidence type="ECO:0000313" key="8">
    <source>
        <dbReference type="EMBL" id="ELU40579.1"/>
    </source>
</evidence>
<dbReference type="PANTHER" id="PTHR10556:SF43">
    <property type="entry name" value="STEROID 5-ALPHA-REDUCTASE DET2"/>
    <property type="match status" value="1"/>
</dbReference>
<dbReference type="GO" id="GO:0016627">
    <property type="term" value="F:oxidoreductase activity, acting on the CH-CH group of donors"/>
    <property type="evidence" value="ECO:0007669"/>
    <property type="project" value="InterPro"/>
</dbReference>
<evidence type="ECO:0000313" key="9">
    <source>
        <dbReference type="Proteomes" id="UP000011668"/>
    </source>
</evidence>
<evidence type="ECO:0000256" key="4">
    <source>
        <dbReference type="ARBA" id="ARBA00022989"/>
    </source>
</evidence>
<sequence>MSFFGELLRDKSYKPYQLGLRAFASLGLISPVLLVINAPHGRFSSDSSSSKGWITRAWNALSLDGKSLFSEIAMNLITLSSLGTFSWIIMELPSPITLLYAFSQQTKLSDLLPLSLTPHSVLPLLFVGHYLNRAIISPLRTPSRSRSHLVVVLAAIVFNTINGSVNGTWLGVGARTGSLGWADVPTIYWVGVAMFGLGLWGNIWHDEVLLKIRKDKDGEKAEKPRYAIPYGGLYSLVSFPNYLCEWFEWAGFALASGSITTRLQESLTLGRYGGVYITPTLLFVLVEVALMLPRAQRGHEWYHEKFDDYPKERKAVIPFLL</sequence>
<dbReference type="Pfam" id="PF02544">
    <property type="entry name" value="Steroid_dh"/>
    <property type="match status" value="2"/>
</dbReference>
<evidence type="ECO:0000256" key="6">
    <source>
        <dbReference type="SAM" id="Phobius"/>
    </source>
</evidence>
<feature type="transmembrane region" description="Helical" evidence="6">
    <location>
        <begin position="186"/>
        <end position="205"/>
    </location>
</feature>
<accession>L8WW44</accession>
<feature type="transmembrane region" description="Helical" evidence="6">
    <location>
        <begin position="20"/>
        <end position="38"/>
    </location>
</feature>
<organism evidence="8 9">
    <name type="scientific">Thanatephorus cucumeris (strain AG1-IA)</name>
    <name type="common">Rice sheath blight fungus</name>
    <name type="synonym">Rhizoctonia solani</name>
    <dbReference type="NCBI Taxonomy" id="983506"/>
    <lineage>
        <taxon>Eukaryota</taxon>
        <taxon>Fungi</taxon>
        <taxon>Dikarya</taxon>
        <taxon>Basidiomycota</taxon>
        <taxon>Agaricomycotina</taxon>
        <taxon>Agaricomycetes</taxon>
        <taxon>Cantharellales</taxon>
        <taxon>Ceratobasidiaceae</taxon>
        <taxon>Rhizoctonia</taxon>
        <taxon>Rhizoctonia solani AG-1</taxon>
    </lineage>
</organism>
<dbReference type="EMBL" id="AFRT01001386">
    <property type="protein sequence ID" value="ELU40579.1"/>
    <property type="molecule type" value="Genomic_DNA"/>
</dbReference>
<dbReference type="AlphaFoldDB" id="L8WW44"/>